<evidence type="ECO:0000313" key="2">
    <source>
        <dbReference type="EMBL" id="MCQ4950561.1"/>
    </source>
</evidence>
<protein>
    <recommendedName>
        <fullName evidence="4">Lipoprotein</fullName>
    </recommendedName>
</protein>
<evidence type="ECO:0008006" key="4">
    <source>
        <dbReference type="Google" id="ProtNLM"/>
    </source>
</evidence>
<feature type="chain" id="PRO_5043722676" description="Lipoprotein" evidence="1">
    <location>
        <begin position="26"/>
        <end position="118"/>
    </location>
</feature>
<gene>
    <name evidence="2" type="ORF">NE646_12930</name>
</gene>
<feature type="signal peptide" evidence="1">
    <location>
        <begin position="1"/>
        <end position="25"/>
    </location>
</feature>
<sequence>MKTKLLRVFAAALMLAMVSTCVAFGYNTADVKFTDSQVHYTSSVGYAANAQTYGKVDGGYAGMNISLFKNSSRVTTKFIDAGTYGWTSVAYGTATYYGSGQKSGSMDFGQGTIRLSYN</sequence>
<evidence type="ECO:0000313" key="3">
    <source>
        <dbReference type="Proteomes" id="UP001205063"/>
    </source>
</evidence>
<proteinExistence type="predicted"/>
<keyword evidence="1" id="KW-0732">Signal</keyword>
<dbReference type="EMBL" id="JANGAB010000011">
    <property type="protein sequence ID" value="MCQ4950561.1"/>
    <property type="molecule type" value="Genomic_DNA"/>
</dbReference>
<dbReference type="Proteomes" id="UP001205063">
    <property type="component" value="Unassembled WGS sequence"/>
</dbReference>
<comment type="caution">
    <text evidence="2">The sequence shown here is derived from an EMBL/GenBank/DDBJ whole genome shotgun (WGS) entry which is preliminary data.</text>
</comment>
<organism evidence="2 3">
    <name type="scientific">Bittarella massiliensis</name>
    <name type="common">ex Durand et al. 2017</name>
    <dbReference type="NCBI Taxonomy" id="1720313"/>
    <lineage>
        <taxon>Bacteria</taxon>
        <taxon>Bacillati</taxon>
        <taxon>Bacillota</taxon>
        <taxon>Clostridia</taxon>
        <taxon>Eubacteriales</taxon>
        <taxon>Oscillospiraceae</taxon>
        <taxon>Bittarella (ex Durand et al. 2017)</taxon>
    </lineage>
</organism>
<evidence type="ECO:0000256" key="1">
    <source>
        <dbReference type="SAM" id="SignalP"/>
    </source>
</evidence>
<accession>A0AAW5KC92</accession>
<dbReference type="AlphaFoldDB" id="A0AAW5KC92"/>
<reference evidence="2" key="1">
    <citation type="submission" date="2022-06" db="EMBL/GenBank/DDBJ databases">
        <title>Isolation of gut microbiota from human fecal samples.</title>
        <authorList>
            <person name="Pamer E.G."/>
            <person name="Barat B."/>
            <person name="Waligurski E."/>
            <person name="Medina S."/>
            <person name="Paddock L."/>
            <person name="Mostad J."/>
        </authorList>
    </citation>
    <scope>NUCLEOTIDE SEQUENCE</scope>
    <source>
        <strain evidence="2">DFI.7.96</strain>
    </source>
</reference>
<dbReference type="RefSeq" id="WP_216402145.1">
    <property type="nucleotide sequence ID" value="NZ_JANGAB010000011.1"/>
</dbReference>
<name>A0AAW5KC92_9FIRM</name>